<proteinExistence type="predicted"/>
<accession>A0A9P4NQU2</accession>
<dbReference type="OrthoDB" id="2306919at2759"/>
<sequence length="184" mass="20372">PGHAYDKVITKQIAALQLHPSLEAALHILNHDLPSAHFLVRHMEAPPAVEGMTLHGILHCIEGDYDNARAWYKDILSDEAGKELLEKAWPGSNDDDDKGGEGVLAFVDDVEKLQKKKKIGGDTLQKAELEQKSLNGIAVVVRQCEEKFGTGRWEDASSAWTKSPEKNLKMQQAMITGGQGYRKF</sequence>
<dbReference type="AlphaFoldDB" id="A0A9P4NQU2"/>
<gene>
    <name evidence="1" type="ORF">EJ08DRAFT_569044</name>
</gene>
<reference evidence="1" key="1">
    <citation type="journal article" date="2020" name="Stud. Mycol.">
        <title>101 Dothideomycetes genomes: a test case for predicting lifestyles and emergence of pathogens.</title>
        <authorList>
            <person name="Haridas S."/>
            <person name="Albert R."/>
            <person name="Binder M."/>
            <person name="Bloem J."/>
            <person name="Labutti K."/>
            <person name="Salamov A."/>
            <person name="Andreopoulos B."/>
            <person name="Baker S."/>
            <person name="Barry K."/>
            <person name="Bills G."/>
            <person name="Bluhm B."/>
            <person name="Cannon C."/>
            <person name="Castanera R."/>
            <person name="Culley D."/>
            <person name="Daum C."/>
            <person name="Ezra D."/>
            <person name="Gonzalez J."/>
            <person name="Henrissat B."/>
            <person name="Kuo A."/>
            <person name="Liang C."/>
            <person name="Lipzen A."/>
            <person name="Lutzoni F."/>
            <person name="Magnuson J."/>
            <person name="Mondo S."/>
            <person name="Nolan M."/>
            <person name="Ohm R."/>
            <person name="Pangilinan J."/>
            <person name="Park H.-J."/>
            <person name="Ramirez L."/>
            <person name="Alfaro M."/>
            <person name="Sun H."/>
            <person name="Tritt A."/>
            <person name="Yoshinaga Y."/>
            <person name="Zwiers L.-H."/>
            <person name="Turgeon B."/>
            <person name="Goodwin S."/>
            <person name="Spatafora J."/>
            <person name="Crous P."/>
            <person name="Grigoriev I."/>
        </authorList>
    </citation>
    <scope>NUCLEOTIDE SEQUENCE</scope>
    <source>
        <strain evidence="1">CBS 130266</strain>
    </source>
</reference>
<protein>
    <submittedName>
        <fullName evidence="1">Uncharacterized protein</fullName>
    </submittedName>
</protein>
<evidence type="ECO:0000313" key="2">
    <source>
        <dbReference type="Proteomes" id="UP000800235"/>
    </source>
</evidence>
<evidence type="ECO:0000313" key="1">
    <source>
        <dbReference type="EMBL" id="KAF2429992.1"/>
    </source>
</evidence>
<feature type="non-terminal residue" evidence="1">
    <location>
        <position position="184"/>
    </location>
</feature>
<feature type="non-terminal residue" evidence="1">
    <location>
        <position position="1"/>
    </location>
</feature>
<dbReference type="EMBL" id="MU007042">
    <property type="protein sequence ID" value="KAF2429992.1"/>
    <property type="molecule type" value="Genomic_DNA"/>
</dbReference>
<comment type="caution">
    <text evidence="1">The sequence shown here is derived from an EMBL/GenBank/DDBJ whole genome shotgun (WGS) entry which is preliminary data.</text>
</comment>
<organism evidence="1 2">
    <name type="scientific">Tothia fuscella</name>
    <dbReference type="NCBI Taxonomy" id="1048955"/>
    <lineage>
        <taxon>Eukaryota</taxon>
        <taxon>Fungi</taxon>
        <taxon>Dikarya</taxon>
        <taxon>Ascomycota</taxon>
        <taxon>Pezizomycotina</taxon>
        <taxon>Dothideomycetes</taxon>
        <taxon>Pleosporomycetidae</taxon>
        <taxon>Venturiales</taxon>
        <taxon>Cylindrosympodiaceae</taxon>
        <taxon>Tothia</taxon>
    </lineage>
</organism>
<keyword evidence="2" id="KW-1185">Reference proteome</keyword>
<dbReference type="Proteomes" id="UP000800235">
    <property type="component" value="Unassembled WGS sequence"/>
</dbReference>
<name>A0A9P4NQU2_9PEZI</name>